<dbReference type="EMBL" id="SOHQ01000012">
    <property type="protein sequence ID" value="TFD81117.1"/>
    <property type="molecule type" value="Genomic_DNA"/>
</dbReference>
<dbReference type="Gene3D" id="1.10.443.10">
    <property type="entry name" value="Intergrase catalytic core"/>
    <property type="match status" value="1"/>
</dbReference>
<sequence length="553" mass="62044">MAPQVKLELQYTIQCRHDQATLITGPSMVTWVVRKVKEAGVDSMLDLAVDQWRELAGQKAGSYTKLLEFARDAVDALHEGVGWEVEYSRDVWRLHRLPGLTVSPGKRPNSRSHLRFDRLSQPWLKSLAKRWARLRLSSGLTRNTVSADILGLTRFSAFLTETGLAADALADVDREVLERFLAWVSTQPIGHGAKEDAITAPGTFFQAIRQHDWDGSLSTSAVFFPSDFPRRPARTDRHVAEHIMTQVESVANLDRWPTAEGLLITLILIQGGLRATDACTLSFDCIVHDGQGAPYLRYFNNKMRREAAIPIDEDLETAIRTQQQRVAKRWPAEHPHLFPALIGNAGGQNPMTYYSYRNMLISWLSTCKVLDEHGQPAHLTPHQWRHTFASRLINRDVPQEVIRVLLDHESTQMTAHYARLTDQTVRRRWEAATKVNITGEQVDISAEGPLGQAQWAKTRFGMATQTLPHGYCGLPVQKSCPHANACLTCPLFLTGPEFLPELREHRGRTLTLIDKSKANGHTRVAEMNKGVLTNLDKMISQIDGDATGLPDAI</sequence>
<dbReference type="GO" id="GO:0015074">
    <property type="term" value="P:DNA integration"/>
    <property type="evidence" value="ECO:0007669"/>
    <property type="project" value="InterPro"/>
</dbReference>
<dbReference type="InterPro" id="IPR013762">
    <property type="entry name" value="Integrase-like_cat_sf"/>
</dbReference>
<evidence type="ECO:0000259" key="4">
    <source>
        <dbReference type="PROSITE" id="PS51898"/>
    </source>
</evidence>
<dbReference type="OrthoDB" id="7476432at2"/>
<comment type="caution">
    <text evidence="6">The sequence shown here is derived from an EMBL/GenBank/DDBJ whole genome shotgun (WGS) entry which is preliminary data.</text>
</comment>
<feature type="domain" description="Core-binding (CB)" evidence="5">
    <location>
        <begin position="114"/>
        <end position="209"/>
    </location>
</feature>
<dbReference type="SUPFAM" id="SSF56349">
    <property type="entry name" value="DNA breaking-rejoining enzymes"/>
    <property type="match status" value="1"/>
</dbReference>
<dbReference type="InterPro" id="IPR050090">
    <property type="entry name" value="Tyrosine_recombinase_XerCD"/>
</dbReference>
<gene>
    <name evidence="6" type="ORF">E3T53_03755</name>
</gene>
<keyword evidence="7" id="KW-1185">Reference proteome</keyword>
<dbReference type="PANTHER" id="PTHR30349:SF64">
    <property type="entry name" value="PROPHAGE INTEGRASE INTD-RELATED"/>
    <property type="match status" value="1"/>
</dbReference>
<evidence type="ECO:0000256" key="3">
    <source>
        <dbReference type="PROSITE-ProRule" id="PRU01248"/>
    </source>
</evidence>
<name>A0A4Y8KWU6_9MICO</name>
<dbReference type="AlphaFoldDB" id="A0A4Y8KWU6"/>
<dbReference type="PROSITE" id="PS51900">
    <property type="entry name" value="CB"/>
    <property type="match status" value="1"/>
</dbReference>
<dbReference type="PROSITE" id="PS51898">
    <property type="entry name" value="TYR_RECOMBINASE"/>
    <property type="match status" value="1"/>
</dbReference>
<dbReference type="InterPro" id="IPR011010">
    <property type="entry name" value="DNA_brk_join_enz"/>
</dbReference>
<dbReference type="Proteomes" id="UP000298218">
    <property type="component" value="Unassembled WGS sequence"/>
</dbReference>
<dbReference type="InterPro" id="IPR044068">
    <property type="entry name" value="CB"/>
</dbReference>
<dbReference type="InterPro" id="IPR002104">
    <property type="entry name" value="Integrase_catalytic"/>
</dbReference>
<evidence type="ECO:0000313" key="7">
    <source>
        <dbReference type="Proteomes" id="UP000298218"/>
    </source>
</evidence>
<feature type="domain" description="Tyr recombinase" evidence="4">
    <location>
        <begin position="230"/>
        <end position="430"/>
    </location>
</feature>
<evidence type="ECO:0000259" key="5">
    <source>
        <dbReference type="PROSITE" id="PS51900"/>
    </source>
</evidence>
<evidence type="ECO:0000256" key="1">
    <source>
        <dbReference type="ARBA" id="ARBA00023125"/>
    </source>
</evidence>
<dbReference type="GO" id="GO:0003677">
    <property type="term" value="F:DNA binding"/>
    <property type="evidence" value="ECO:0007669"/>
    <property type="project" value="UniProtKB-UniRule"/>
</dbReference>
<dbReference type="Pfam" id="PF00589">
    <property type="entry name" value="Phage_integrase"/>
    <property type="match status" value="1"/>
</dbReference>
<dbReference type="PANTHER" id="PTHR30349">
    <property type="entry name" value="PHAGE INTEGRASE-RELATED"/>
    <property type="match status" value="1"/>
</dbReference>
<evidence type="ECO:0000313" key="6">
    <source>
        <dbReference type="EMBL" id="TFD81117.1"/>
    </source>
</evidence>
<reference evidence="6 7" key="1">
    <citation type="submission" date="2019-03" db="EMBL/GenBank/DDBJ databases">
        <title>Genomics of glacier-inhabiting Cryobacterium strains.</title>
        <authorList>
            <person name="Liu Q."/>
            <person name="Xin Y.-H."/>
        </authorList>
    </citation>
    <scope>NUCLEOTIDE SEQUENCE [LARGE SCALE GENOMIC DNA]</scope>
    <source>
        <strain evidence="6 7">CGMCC 1.4292</strain>
    </source>
</reference>
<evidence type="ECO:0000256" key="2">
    <source>
        <dbReference type="ARBA" id="ARBA00023172"/>
    </source>
</evidence>
<dbReference type="GO" id="GO:0006310">
    <property type="term" value="P:DNA recombination"/>
    <property type="evidence" value="ECO:0007669"/>
    <property type="project" value="UniProtKB-KW"/>
</dbReference>
<organism evidence="6 7">
    <name type="scientific">Cryobacterium psychrophilum</name>
    <dbReference type="NCBI Taxonomy" id="41988"/>
    <lineage>
        <taxon>Bacteria</taxon>
        <taxon>Bacillati</taxon>
        <taxon>Actinomycetota</taxon>
        <taxon>Actinomycetes</taxon>
        <taxon>Micrococcales</taxon>
        <taxon>Microbacteriaceae</taxon>
        <taxon>Cryobacterium</taxon>
    </lineage>
</organism>
<proteinExistence type="predicted"/>
<keyword evidence="2" id="KW-0233">DNA recombination</keyword>
<protein>
    <submittedName>
        <fullName evidence="6">Site-specific integrase</fullName>
    </submittedName>
</protein>
<accession>A0A4Y8KWU6</accession>
<keyword evidence="1 3" id="KW-0238">DNA-binding</keyword>